<evidence type="ECO:0000313" key="2">
    <source>
        <dbReference type="Proteomes" id="UP000515811"/>
    </source>
</evidence>
<sequence>MKPFRDRPQPPIRRVEQSDVHEFTIRSNHPGALVLNFPDELKDFLRHQADLIACLRFWLQQGLPHVDESFIDDYVDHLNNQQK</sequence>
<reference evidence="1 2" key="1">
    <citation type="submission" date="2020-08" db="EMBL/GenBank/DDBJ databases">
        <title>Genome sequence of Diaphorobacter ruginosibacter DSM 27467T.</title>
        <authorList>
            <person name="Hyun D.-W."/>
            <person name="Bae J.-W."/>
        </authorList>
    </citation>
    <scope>NUCLEOTIDE SEQUENCE [LARGE SCALE GENOMIC DNA]</scope>
    <source>
        <strain evidence="1 2">DSM 27467</strain>
    </source>
</reference>
<keyword evidence="2" id="KW-1185">Reference proteome</keyword>
<organism evidence="1 2">
    <name type="scientific">Diaphorobacter ruginosibacter</name>
    <dbReference type="NCBI Taxonomy" id="1715720"/>
    <lineage>
        <taxon>Bacteria</taxon>
        <taxon>Pseudomonadati</taxon>
        <taxon>Pseudomonadota</taxon>
        <taxon>Betaproteobacteria</taxon>
        <taxon>Burkholderiales</taxon>
        <taxon>Comamonadaceae</taxon>
        <taxon>Diaphorobacter</taxon>
    </lineage>
</organism>
<protein>
    <submittedName>
        <fullName evidence="1">Uncharacterized protein</fullName>
    </submittedName>
</protein>
<accession>A0A7G9RJF2</accession>
<evidence type="ECO:0000313" key="1">
    <source>
        <dbReference type="EMBL" id="QNN55727.1"/>
    </source>
</evidence>
<dbReference type="AlphaFoldDB" id="A0A7G9RJF2"/>
<proteinExistence type="predicted"/>
<gene>
    <name evidence="1" type="ORF">H9K76_13960</name>
</gene>
<name>A0A7G9RJF2_9BURK</name>
<dbReference type="Proteomes" id="UP000515811">
    <property type="component" value="Chromosome"/>
</dbReference>
<dbReference type="KEGG" id="drg:H9K76_13960"/>
<dbReference type="RefSeq" id="WP_187596000.1">
    <property type="nucleotide sequence ID" value="NZ_CP060714.1"/>
</dbReference>
<dbReference type="EMBL" id="CP060714">
    <property type="protein sequence ID" value="QNN55727.1"/>
    <property type="molecule type" value="Genomic_DNA"/>
</dbReference>